<organism evidence="2 3">
    <name type="scientific">Umbelopsis ramanniana AG</name>
    <dbReference type="NCBI Taxonomy" id="1314678"/>
    <lineage>
        <taxon>Eukaryota</taxon>
        <taxon>Fungi</taxon>
        <taxon>Fungi incertae sedis</taxon>
        <taxon>Mucoromycota</taxon>
        <taxon>Mucoromycotina</taxon>
        <taxon>Umbelopsidomycetes</taxon>
        <taxon>Umbelopsidales</taxon>
        <taxon>Umbelopsidaceae</taxon>
        <taxon>Umbelopsis</taxon>
    </lineage>
</organism>
<reference evidence="2" key="1">
    <citation type="submission" date="2021-06" db="EMBL/GenBank/DDBJ databases">
        <authorList>
            <consortium name="DOE Joint Genome Institute"/>
            <person name="Mondo S.J."/>
            <person name="Amses K.R."/>
            <person name="Simmons D.R."/>
            <person name="Longcore J.E."/>
            <person name="Seto K."/>
            <person name="Alves G.H."/>
            <person name="Bonds A.E."/>
            <person name="Quandt C.A."/>
            <person name="Davis W.J."/>
            <person name="Chang Y."/>
            <person name="Letcher P.M."/>
            <person name="Powell M.J."/>
            <person name="Kuo A."/>
            <person name="Labutti K."/>
            <person name="Pangilinan J."/>
            <person name="Andreopoulos W."/>
            <person name="Tritt A."/>
            <person name="Riley R."/>
            <person name="Hundley H."/>
            <person name="Johnson J."/>
            <person name="Lipzen A."/>
            <person name="Barry K."/>
            <person name="Berbee M.L."/>
            <person name="Buchler N.E."/>
            <person name="Grigoriev I.V."/>
            <person name="Spatafora J.W."/>
            <person name="Stajich J.E."/>
            <person name="James T.Y."/>
        </authorList>
    </citation>
    <scope>NUCLEOTIDE SEQUENCE</scope>
    <source>
        <strain evidence="2">AG</strain>
    </source>
</reference>
<evidence type="ECO:0000256" key="1">
    <source>
        <dbReference type="SAM" id="MobiDB-lite"/>
    </source>
</evidence>
<dbReference type="PANTHER" id="PTHR37450">
    <property type="entry name" value="CIPC PROTEIN"/>
    <property type="match status" value="1"/>
</dbReference>
<gene>
    <name evidence="2" type="ORF">K450DRAFT_281450</name>
</gene>
<comment type="caution">
    <text evidence="2">The sequence shown here is derived from an EMBL/GenBank/DDBJ whole genome shotgun (WGS) entry which is preliminary data.</text>
</comment>
<dbReference type="Pfam" id="PF12585">
    <property type="entry name" value="DUF3759"/>
    <property type="match status" value="1"/>
</dbReference>
<dbReference type="PANTHER" id="PTHR37450:SF1">
    <property type="entry name" value="CIPC PROTEIN"/>
    <property type="match status" value="1"/>
</dbReference>
<feature type="region of interest" description="Disordered" evidence="1">
    <location>
        <begin position="78"/>
        <end position="106"/>
    </location>
</feature>
<dbReference type="AlphaFoldDB" id="A0AAD5E8Q3"/>
<protein>
    <recommendedName>
        <fullName evidence="4">CipC-like antibiotic response protein</fullName>
    </recommendedName>
</protein>
<dbReference type="RefSeq" id="XP_051443783.1">
    <property type="nucleotide sequence ID" value="XM_051593397.1"/>
</dbReference>
<proteinExistence type="predicted"/>
<name>A0AAD5E8Q3_UMBRA</name>
<evidence type="ECO:0000313" key="2">
    <source>
        <dbReference type="EMBL" id="KAI8578779.1"/>
    </source>
</evidence>
<keyword evidence="3" id="KW-1185">Reference proteome</keyword>
<dbReference type="InterPro" id="IPR022234">
    <property type="entry name" value="DUF3759"/>
</dbReference>
<feature type="compositionally biased region" description="Basic and acidic residues" evidence="1">
    <location>
        <begin position="8"/>
        <end position="22"/>
    </location>
</feature>
<dbReference type="Proteomes" id="UP001206595">
    <property type="component" value="Unassembled WGS sequence"/>
</dbReference>
<accession>A0AAD5E8Q3</accession>
<sequence>MGFLDNFQGHHQEVANAGHEHKGHLSHELIAGAASFAAVKAWEDKNKRDGKPANHALAKQLLAGFAGAEIDKLIETKGLNHLDREKAKRHAQENVEKYYEHEHERR</sequence>
<reference evidence="2" key="2">
    <citation type="journal article" date="2022" name="Proc. Natl. Acad. Sci. U.S.A.">
        <title>Diploid-dominant life cycles characterize the early evolution of Fungi.</title>
        <authorList>
            <person name="Amses K.R."/>
            <person name="Simmons D.R."/>
            <person name="Longcore J.E."/>
            <person name="Mondo S.J."/>
            <person name="Seto K."/>
            <person name="Jeronimo G.H."/>
            <person name="Bonds A.E."/>
            <person name="Quandt C.A."/>
            <person name="Davis W.J."/>
            <person name="Chang Y."/>
            <person name="Federici B.A."/>
            <person name="Kuo A."/>
            <person name="LaButti K."/>
            <person name="Pangilinan J."/>
            <person name="Andreopoulos W."/>
            <person name="Tritt A."/>
            <person name="Riley R."/>
            <person name="Hundley H."/>
            <person name="Johnson J."/>
            <person name="Lipzen A."/>
            <person name="Barry K."/>
            <person name="Lang B.F."/>
            <person name="Cuomo C.A."/>
            <person name="Buchler N.E."/>
            <person name="Grigoriev I.V."/>
            <person name="Spatafora J.W."/>
            <person name="Stajich J.E."/>
            <person name="James T.Y."/>
        </authorList>
    </citation>
    <scope>NUCLEOTIDE SEQUENCE</scope>
    <source>
        <strain evidence="2">AG</strain>
    </source>
</reference>
<evidence type="ECO:0000313" key="3">
    <source>
        <dbReference type="Proteomes" id="UP001206595"/>
    </source>
</evidence>
<feature type="region of interest" description="Disordered" evidence="1">
    <location>
        <begin position="1"/>
        <end position="22"/>
    </location>
</feature>
<dbReference type="GeneID" id="75918739"/>
<evidence type="ECO:0008006" key="4">
    <source>
        <dbReference type="Google" id="ProtNLM"/>
    </source>
</evidence>
<dbReference type="EMBL" id="MU620926">
    <property type="protein sequence ID" value="KAI8578779.1"/>
    <property type="molecule type" value="Genomic_DNA"/>
</dbReference>